<dbReference type="InterPro" id="IPR013096">
    <property type="entry name" value="Cupin_2"/>
</dbReference>
<evidence type="ECO:0000313" key="2">
    <source>
        <dbReference type="EMBL" id="GCF11238.1"/>
    </source>
</evidence>
<dbReference type="InterPro" id="IPR011051">
    <property type="entry name" value="RmlC_Cupin_sf"/>
</dbReference>
<reference evidence="2 3" key="1">
    <citation type="submission" date="2019-01" db="EMBL/GenBank/DDBJ databases">
        <title>Draft genome sequence of Dictyobacter sp. Uno17.</title>
        <authorList>
            <person name="Wang C.M."/>
            <person name="Zheng Y."/>
            <person name="Sakai Y."/>
            <person name="Abe K."/>
            <person name="Yokota A."/>
            <person name="Yabe S."/>
        </authorList>
    </citation>
    <scope>NUCLEOTIDE SEQUENCE [LARGE SCALE GENOMIC DNA]</scope>
    <source>
        <strain evidence="2 3">Uno17</strain>
    </source>
</reference>
<dbReference type="SUPFAM" id="SSF51182">
    <property type="entry name" value="RmlC-like cupins"/>
    <property type="match status" value="1"/>
</dbReference>
<dbReference type="OrthoDB" id="9797047at2"/>
<feature type="domain" description="Cupin type-2" evidence="1">
    <location>
        <begin position="61"/>
        <end position="130"/>
    </location>
</feature>
<evidence type="ECO:0000313" key="3">
    <source>
        <dbReference type="Proteomes" id="UP000322530"/>
    </source>
</evidence>
<sequence>MTTQTILAPAHASFPSLTGLSVADTQHPIQTYSQLGGPGRVANKALAIPVHLGPPWHSIEYVCVPAGHNGVGEHLQATDEIYLICSGTGRLTTNGIEEQVGPGTLVMAPKGTRHRLLNASSTDQLSFLVVEVQTDTDQNFARLASTRTLFHDLHASMQQHRSGAFSSHAIKRGTTPLFPPVVEVDLQQSFGGAWRSLVLLELPAGCSVDPYCDTNDRLLFVMSGYASIRIALSKEEEIRVETTDEAVHHSVVVPRGVPCGFGNKASGAAYPLLLACLTVRRDQHPSPSSWREGSAR</sequence>
<dbReference type="EMBL" id="BIXY01000100">
    <property type="protein sequence ID" value="GCF11238.1"/>
    <property type="molecule type" value="Genomic_DNA"/>
</dbReference>
<dbReference type="AlphaFoldDB" id="A0A5A5TJ43"/>
<gene>
    <name evidence="2" type="ORF">KDI_48020</name>
</gene>
<name>A0A5A5TJ43_9CHLR</name>
<dbReference type="Proteomes" id="UP000322530">
    <property type="component" value="Unassembled WGS sequence"/>
</dbReference>
<protein>
    <recommendedName>
        <fullName evidence="1">Cupin type-2 domain-containing protein</fullName>
    </recommendedName>
</protein>
<proteinExistence type="predicted"/>
<organism evidence="2 3">
    <name type="scientific">Dictyobacter arantiisoli</name>
    <dbReference type="NCBI Taxonomy" id="2014874"/>
    <lineage>
        <taxon>Bacteria</taxon>
        <taxon>Bacillati</taxon>
        <taxon>Chloroflexota</taxon>
        <taxon>Ktedonobacteria</taxon>
        <taxon>Ktedonobacterales</taxon>
        <taxon>Dictyobacteraceae</taxon>
        <taxon>Dictyobacter</taxon>
    </lineage>
</organism>
<dbReference type="InterPro" id="IPR014710">
    <property type="entry name" value="RmlC-like_jellyroll"/>
</dbReference>
<dbReference type="Pfam" id="PF07883">
    <property type="entry name" value="Cupin_2"/>
    <property type="match status" value="1"/>
</dbReference>
<comment type="caution">
    <text evidence="2">The sequence shown here is derived from an EMBL/GenBank/DDBJ whole genome shotgun (WGS) entry which is preliminary data.</text>
</comment>
<dbReference type="RefSeq" id="WP_149404077.1">
    <property type="nucleotide sequence ID" value="NZ_BIXY01000100.1"/>
</dbReference>
<accession>A0A5A5TJ43</accession>
<keyword evidence="3" id="KW-1185">Reference proteome</keyword>
<evidence type="ECO:0000259" key="1">
    <source>
        <dbReference type="Pfam" id="PF07883"/>
    </source>
</evidence>
<dbReference type="Gene3D" id="2.60.120.10">
    <property type="entry name" value="Jelly Rolls"/>
    <property type="match status" value="1"/>
</dbReference>